<organism evidence="2 3">
    <name type="scientific">Gossypium australe</name>
    <dbReference type="NCBI Taxonomy" id="47621"/>
    <lineage>
        <taxon>Eukaryota</taxon>
        <taxon>Viridiplantae</taxon>
        <taxon>Streptophyta</taxon>
        <taxon>Embryophyta</taxon>
        <taxon>Tracheophyta</taxon>
        <taxon>Spermatophyta</taxon>
        <taxon>Magnoliopsida</taxon>
        <taxon>eudicotyledons</taxon>
        <taxon>Gunneridae</taxon>
        <taxon>Pentapetalae</taxon>
        <taxon>rosids</taxon>
        <taxon>malvids</taxon>
        <taxon>Malvales</taxon>
        <taxon>Malvaceae</taxon>
        <taxon>Malvoideae</taxon>
        <taxon>Gossypium</taxon>
    </lineage>
</organism>
<reference evidence="3" key="1">
    <citation type="journal article" date="2019" name="Plant Biotechnol. J.">
        <title>Genome sequencing of the Australian wild diploid species Gossypium australe highlights disease resistance and delayed gland morphogenesis.</title>
        <authorList>
            <person name="Cai Y."/>
            <person name="Cai X."/>
            <person name="Wang Q."/>
            <person name="Wang P."/>
            <person name="Zhang Y."/>
            <person name="Cai C."/>
            <person name="Xu Y."/>
            <person name="Wang K."/>
            <person name="Zhou Z."/>
            <person name="Wang C."/>
            <person name="Geng S."/>
            <person name="Li B."/>
            <person name="Dong Q."/>
            <person name="Hou Y."/>
            <person name="Wang H."/>
            <person name="Ai P."/>
            <person name="Liu Z."/>
            <person name="Yi F."/>
            <person name="Sun M."/>
            <person name="An G."/>
            <person name="Cheng J."/>
            <person name="Zhang Y."/>
            <person name="Shi Q."/>
            <person name="Xie Y."/>
            <person name="Shi X."/>
            <person name="Chang Y."/>
            <person name="Huang F."/>
            <person name="Chen Y."/>
            <person name="Hong S."/>
            <person name="Mi L."/>
            <person name="Sun Q."/>
            <person name="Zhang L."/>
            <person name="Zhou B."/>
            <person name="Peng R."/>
            <person name="Zhang X."/>
            <person name="Liu F."/>
        </authorList>
    </citation>
    <scope>NUCLEOTIDE SEQUENCE [LARGE SCALE GENOMIC DNA]</scope>
    <source>
        <strain evidence="3">cv. PA1801</strain>
    </source>
</reference>
<comment type="caution">
    <text evidence="2">The sequence shown here is derived from an EMBL/GenBank/DDBJ whole genome shotgun (WGS) entry which is preliminary data.</text>
</comment>
<accession>A0A5B6U9Z4</accession>
<evidence type="ECO:0000313" key="2">
    <source>
        <dbReference type="EMBL" id="KAA3452962.1"/>
    </source>
</evidence>
<sequence length="65" mass="7393">MAADGPSLTRSRSDHCPSRSNKEHRAQHLLLVVQYQRCEAKRDDSTRLITLPISNSHLRLQTPSL</sequence>
<evidence type="ECO:0000313" key="3">
    <source>
        <dbReference type="Proteomes" id="UP000325315"/>
    </source>
</evidence>
<keyword evidence="3" id="KW-1185">Reference proteome</keyword>
<feature type="compositionally biased region" description="Basic and acidic residues" evidence="1">
    <location>
        <begin position="11"/>
        <end position="24"/>
    </location>
</feature>
<gene>
    <name evidence="2" type="ORF">EPI10_009049</name>
</gene>
<dbReference type="OrthoDB" id="298726at2759"/>
<protein>
    <submittedName>
        <fullName evidence="2">Microtubule-associated TORTIFOLIA1-like protein</fullName>
    </submittedName>
</protein>
<proteinExistence type="predicted"/>
<evidence type="ECO:0000256" key="1">
    <source>
        <dbReference type="SAM" id="MobiDB-lite"/>
    </source>
</evidence>
<dbReference type="EMBL" id="SMMG02000013">
    <property type="protein sequence ID" value="KAA3452962.1"/>
    <property type="molecule type" value="Genomic_DNA"/>
</dbReference>
<feature type="region of interest" description="Disordered" evidence="1">
    <location>
        <begin position="1"/>
        <end position="24"/>
    </location>
</feature>
<name>A0A5B6U9Z4_9ROSI</name>
<dbReference type="AlphaFoldDB" id="A0A5B6U9Z4"/>
<dbReference type="Proteomes" id="UP000325315">
    <property type="component" value="Unassembled WGS sequence"/>
</dbReference>